<evidence type="ECO:0000256" key="1">
    <source>
        <dbReference type="ARBA" id="ARBA00022801"/>
    </source>
</evidence>
<evidence type="ECO:0000256" key="4">
    <source>
        <dbReference type="ARBA" id="ARBA00038355"/>
    </source>
</evidence>
<reference evidence="8 9" key="1">
    <citation type="submission" date="2017-09" db="EMBL/GenBank/DDBJ databases">
        <title>WGS assembly of Aquilegia coerulea Goldsmith.</title>
        <authorList>
            <person name="Hodges S."/>
            <person name="Kramer E."/>
            <person name="Nordborg M."/>
            <person name="Tomkins J."/>
            <person name="Borevitz J."/>
            <person name="Derieg N."/>
            <person name="Yan J."/>
            <person name="Mihaltcheva S."/>
            <person name="Hayes R.D."/>
            <person name="Rokhsar D."/>
        </authorList>
    </citation>
    <scope>NUCLEOTIDE SEQUENCE [LARGE SCALE GENOMIC DNA]</scope>
    <source>
        <strain evidence="9">cv. Goldsmith</strain>
    </source>
</reference>
<name>A0A2G5DD16_AQUCA</name>
<dbReference type="Proteomes" id="UP000230069">
    <property type="component" value="Unassembled WGS sequence"/>
</dbReference>
<keyword evidence="1" id="KW-0378">Hydrolase</keyword>
<feature type="transmembrane region" description="Helical" evidence="6">
    <location>
        <begin position="444"/>
        <end position="466"/>
    </location>
</feature>
<protein>
    <recommendedName>
        <fullName evidence="7">FCP1 homology domain-containing protein</fullName>
    </recommendedName>
</protein>
<dbReference type="InterPro" id="IPR023214">
    <property type="entry name" value="HAD_sf"/>
</dbReference>
<dbReference type="NCBIfam" id="TIGR02251">
    <property type="entry name" value="HIF-SF_euk"/>
    <property type="match status" value="1"/>
</dbReference>
<evidence type="ECO:0000256" key="5">
    <source>
        <dbReference type="SAM" id="MobiDB-lite"/>
    </source>
</evidence>
<organism evidence="8 9">
    <name type="scientific">Aquilegia coerulea</name>
    <name type="common">Rocky mountain columbine</name>
    <dbReference type="NCBI Taxonomy" id="218851"/>
    <lineage>
        <taxon>Eukaryota</taxon>
        <taxon>Viridiplantae</taxon>
        <taxon>Streptophyta</taxon>
        <taxon>Embryophyta</taxon>
        <taxon>Tracheophyta</taxon>
        <taxon>Spermatophyta</taxon>
        <taxon>Magnoliopsida</taxon>
        <taxon>Ranunculales</taxon>
        <taxon>Ranunculaceae</taxon>
        <taxon>Thalictroideae</taxon>
        <taxon>Aquilegia</taxon>
    </lineage>
</organism>
<dbReference type="SMART" id="SM00577">
    <property type="entry name" value="CPDc"/>
    <property type="match status" value="1"/>
</dbReference>
<dbReference type="AlphaFoldDB" id="A0A2G5DD16"/>
<comment type="similarity">
    <text evidence="4">Belongs to the CTDSPL2 family.</text>
</comment>
<dbReference type="SUPFAM" id="SSF56784">
    <property type="entry name" value="HAD-like"/>
    <property type="match status" value="1"/>
</dbReference>
<sequence>MPALKMKTTTSMICSRDGNGLGVCQKSCKISKNSSSQVRISQQAENLQSSDENNQDFSANNDVSFPNNECDEVIDHDLFDGEIHHCQSRPSSGFGSSSDILEILPDTYSSDFASIFSHMSESTEVNDKEDFHNSSAVDYDHADVTYSKADNDDDNGSRNSCDYQTCNVSDFHISDMIVSSLPFDETQEYNDIIEVDPFPNHECLDHDMIFDMTGRYMILPFLEETVEVSNTHNGESCELATMNSDDACLYLAIQQMNGCDQEPEVNCHSVDPYEVDGSDPHMFIRDVADLSDVVPAFCPMLLPKETRKRKLVTLVLDLDETLVHSTLEHCNDADFTFSVFFNMKEHTVYVKRRPYLQTFLERVAQMFEIIIFTASQSTYAEKLLDILDPESRLISRRAYRESCVFTDGTYIKDLTVLGIDLAKVAIIDNSPQVYYSLNFWHIEVLHLFPFLFEGFLLLLAVIITTINPTLRMDLRPVNLYRSSLLTQ</sequence>
<dbReference type="GO" id="GO:0004721">
    <property type="term" value="F:phosphoprotein phosphatase activity"/>
    <property type="evidence" value="ECO:0007669"/>
    <property type="project" value="UniProtKB-KW"/>
</dbReference>
<dbReference type="InterPro" id="IPR036412">
    <property type="entry name" value="HAD-like_sf"/>
</dbReference>
<dbReference type="CDD" id="cd07521">
    <property type="entry name" value="HAD_FCP1-like"/>
    <property type="match status" value="1"/>
</dbReference>
<keyword evidence="6" id="KW-0812">Transmembrane</keyword>
<keyword evidence="6" id="KW-1133">Transmembrane helix</keyword>
<dbReference type="Pfam" id="PF03031">
    <property type="entry name" value="NIF"/>
    <property type="match status" value="1"/>
</dbReference>
<dbReference type="PROSITE" id="PS50969">
    <property type="entry name" value="FCP1"/>
    <property type="match status" value="1"/>
</dbReference>
<evidence type="ECO:0000259" key="7">
    <source>
        <dbReference type="PROSITE" id="PS50969"/>
    </source>
</evidence>
<keyword evidence="2" id="KW-0904">Protein phosphatase</keyword>
<evidence type="ECO:0000313" key="9">
    <source>
        <dbReference type="Proteomes" id="UP000230069"/>
    </source>
</evidence>
<feature type="domain" description="FCP1 homology" evidence="7">
    <location>
        <begin position="307"/>
        <end position="466"/>
    </location>
</feature>
<accession>A0A2G5DD16</accession>
<evidence type="ECO:0000256" key="6">
    <source>
        <dbReference type="SAM" id="Phobius"/>
    </source>
</evidence>
<evidence type="ECO:0000256" key="2">
    <source>
        <dbReference type="ARBA" id="ARBA00022912"/>
    </source>
</evidence>
<dbReference type="EMBL" id="KZ305039">
    <property type="protein sequence ID" value="PIA41428.1"/>
    <property type="molecule type" value="Genomic_DNA"/>
</dbReference>
<dbReference type="InterPro" id="IPR004274">
    <property type="entry name" value="FCP1_dom"/>
</dbReference>
<dbReference type="PANTHER" id="PTHR12210">
    <property type="entry name" value="DULLARD PROTEIN PHOSPHATASE"/>
    <property type="match status" value="1"/>
</dbReference>
<dbReference type="FunFam" id="3.40.50.1000:FF:000015">
    <property type="entry name" value="CTD small phosphatase-like protein 2"/>
    <property type="match status" value="1"/>
</dbReference>
<dbReference type="InterPro" id="IPR011948">
    <property type="entry name" value="Dullard_phosphatase"/>
</dbReference>
<dbReference type="GO" id="GO:0005634">
    <property type="term" value="C:nucleus"/>
    <property type="evidence" value="ECO:0007669"/>
    <property type="project" value="UniProtKB-ARBA"/>
</dbReference>
<dbReference type="InterPro" id="IPR050365">
    <property type="entry name" value="TIM50"/>
</dbReference>
<evidence type="ECO:0000256" key="3">
    <source>
        <dbReference type="ARBA" id="ARBA00037324"/>
    </source>
</evidence>
<dbReference type="Gene3D" id="3.40.50.1000">
    <property type="entry name" value="HAD superfamily/HAD-like"/>
    <property type="match status" value="1"/>
</dbReference>
<dbReference type="OrthoDB" id="277011at2759"/>
<keyword evidence="9" id="KW-1185">Reference proteome</keyword>
<feature type="region of interest" description="Disordered" evidence="5">
    <location>
        <begin position="44"/>
        <end position="64"/>
    </location>
</feature>
<keyword evidence="6" id="KW-0472">Membrane</keyword>
<dbReference type="InParanoid" id="A0A2G5DD16"/>
<dbReference type="STRING" id="218851.A0A2G5DD16"/>
<gene>
    <name evidence="8" type="ORF">AQUCO_02200086v1</name>
</gene>
<dbReference type="FunCoup" id="A0A2G5DD16">
    <property type="interactions" value="1826"/>
</dbReference>
<evidence type="ECO:0000313" key="8">
    <source>
        <dbReference type="EMBL" id="PIA41428.1"/>
    </source>
</evidence>
<comment type="function">
    <text evidence="3">Probable phosphatase.</text>
</comment>
<proteinExistence type="inferred from homology"/>